<dbReference type="AlphaFoldDB" id="A0A914Q8Z3"/>
<accession>A0A914Q8Z3</accession>
<dbReference type="WBParaSite" id="PDA_v2.g25563.t1">
    <property type="protein sequence ID" value="PDA_v2.g25563.t1"/>
    <property type="gene ID" value="PDA_v2.g25563"/>
</dbReference>
<organism evidence="1 2">
    <name type="scientific">Panagrolaimus davidi</name>
    <dbReference type="NCBI Taxonomy" id="227884"/>
    <lineage>
        <taxon>Eukaryota</taxon>
        <taxon>Metazoa</taxon>
        <taxon>Ecdysozoa</taxon>
        <taxon>Nematoda</taxon>
        <taxon>Chromadorea</taxon>
        <taxon>Rhabditida</taxon>
        <taxon>Tylenchina</taxon>
        <taxon>Panagrolaimomorpha</taxon>
        <taxon>Panagrolaimoidea</taxon>
        <taxon>Panagrolaimidae</taxon>
        <taxon>Panagrolaimus</taxon>
    </lineage>
</organism>
<proteinExistence type="predicted"/>
<evidence type="ECO:0000313" key="1">
    <source>
        <dbReference type="Proteomes" id="UP000887578"/>
    </source>
</evidence>
<sequence length="526" mass="62596">MNVKVKTFSKENEYVELPQLNHECPFRPYFKFNNFVSAPNFELRTEMVGGKEKKRIIIFDQKDKTKCFIYYFHSRSKLYICIKCVKKRLQVSAKLCQNSDGENYVITSNTKHVCEMVKYVPQNNDNIILHPPNFKVISNGKQKVFVFDQKNKTLGYIFTHLANNRYQCNGCTYFLRKNIKKNDFKSPGNFYLCLRKNENDEYYVQMKNNQKHLCQPRKYQPEKLEIRELKISNNYFYYQKKTLTKSINVAIFHSSNSNLCFTFSYCKSSNYFHCLNCTKLKKNYHIRPPKKDENGKEYFVHDPSKHSCKPIKVSSISTSNFQNLERKDITFEGESKKEMKIDEKRIIKLPNFEFRPNKFGEPEGTLVVFDSKDKSFCYEYYYHTSKEIFVCSKCQIKHSYVTAKIHVDEENGEKFIKLSKKEHICQPIKDAFAEKVIAASKFTFLNRDDETKPTKIIVFTSEKKEFYYEFRYIPSHNNYLCGVCWVLKKRVCVKSYKKENGDEYLMTLKNDKHVCEPKKYDPKNFL</sequence>
<dbReference type="Proteomes" id="UP000887578">
    <property type="component" value="Unplaced"/>
</dbReference>
<reference evidence="2" key="1">
    <citation type="submission" date="2022-11" db="UniProtKB">
        <authorList>
            <consortium name="WormBaseParasite"/>
        </authorList>
    </citation>
    <scope>IDENTIFICATION</scope>
</reference>
<name>A0A914Q8Z3_9BILA</name>
<protein>
    <submittedName>
        <fullName evidence="2">Uncharacterized protein</fullName>
    </submittedName>
</protein>
<keyword evidence="1" id="KW-1185">Reference proteome</keyword>
<evidence type="ECO:0000313" key="2">
    <source>
        <dbReference type="WBParaSite" id="PDA_v2.g25563.t1"/>
    </source>
</evidence>